<feature type="transmembrane region" description="Helical" evidence="6">
    <location>
        <begin position="168"/>
        <end position="188"/>
    </location>
</feature>
<gene>
    <name evidence="8" type="ORF">HMPREF9225_1014</name>
</gene>
<evidence type="ECO:0000256" key="4">
    <source>
        <dbReference type="ARBA" id="ARBA00022989"/>
    </source>
</evidence>
<dbReference type="eggNOG" id="COG0398">
    <property type="taxonomic scope" value="Bacteria"/>
</dbReference>
<sequence length="227" mass="25890">MTNKQNEIKLNDRRMNAIKITIMILIALISIFVVRKFSFEDIKSFVDSNGHVAALFYILIFTILPVFFFPVIIIVLVGGALFGIWKGSLYTMIGVVLNTPIMYIMGRFLLKDFVRNFVNNHMSEKLSSALYSENQKVLSLVLFIIRLSPIFSYNVVNYISGITEINFFYYLLTTFAGVIPGVLVFNYFGEAVLNPGSKEFIYSILFLISLVIISAIISKLFLKEEKK</sequence>
<keyword evidence="5 6" id="KW-0472">Membrane</keyword>
<evidence type="ECO:0000259" key="7">
    <source>
        <dbReference type="Pfam" id="PF09335"/>
    </source>
</evidence>
<feature type="transmembrane region" description="Helical" evidence="6">
    <location>
        <begin position="200"/>
        <end position="222"/>
    </location>
</feature>
<proteinExistence type="inferred from homology"/>
<dbReference type="PANTHER" id="PTHR12677:SF59">
    <property type="entry name" value="GOLGI APPARATUS MEMBRANE PROTEIN TVP38-RELATED"/>
    <property type="match status" value="1"/>
</dbReference>
<dbReference type="GO" id="GO:0005886">
    <property type="term" value="C:plasma membrane"/>
    <property type="evidence" value="ECO:0007669"/>
    <property type="project" value="UniProtKB-SubCell"/>
</dbReference>
<keyword evidence="2 6" id="KW-1003">Cell membrane</keyword>
<keyword evidence="3 6" id="KW-0812">Transmembrane</keyword>
<feature type="transmembrane region" description="Helical" evidence="6">
    <location>
        <begin position="16"/>
        <end position="34"/>
    </location>
</feature>
<name>E0NLH5_9FIRM</name>
<evidence type="ECO:0000313" key="8">
    <source>
        <dbReference type="EMBL" id="EFM25365.1"/>
    </source>
</evidence>
<dbReference type="InterPro" id="IPR015414">
    <property type="entry name" value="TMEM64"/>
</dbReference>
<evidence type="ECO:0000256" key="3">
    <source>
        <dbReference type="ARBA" id="ARBA00022692"/>
    </source>
</evidence>
<organism evidence="8 9">
    <name type="scientific">Peptoniphilus duerdenii ATCC BAA-1640</name>
    <dbReference type="NCBI Taxonomy" id="862517"/>
    <lineage>
        <taxon>Bacteria</taxon>
        <taxon>Bacillati</taxon>
        <taxon>Bacillota</taxon>
        <taxon>Tissierellia</taxon>
        <taxon>Tissierellales</taxon>
        <taxon>Peptoniphilaceae</taxon>
        <taxon>Peptoniphilus</taxon>
    </lineage>
</organism>
<keyword evidence="9" id="KW-1185">Reference proteome</keyword>
<dbReference type="EMBL" id="AEEH01000039">
    <property type="protein sequence ID" value="EFM25365.1"/>
    <property type="molecule type" value="Genomic_DNA"/>
</dbReference>
<comment type="similarity">
    <text evidence="6">Belongs to the TVP38/TMEM64 family.</text>
</comment>
<keyword evidence="4 6" id="KW-1133">Transmembrane helix</keyword>
<evidence type="ECO:0000256" key="1">
    <source>
        <dbReference type="ARBA" id="ARBA00004651"/>
    </source>
</evidence>
<accession>E0NLH5</accession>
<feature type="transmembrane region" description="Helical" evidence="6">
    <location>
        <begin position="54"/>
        <end position="82"/>
    </location>
</feature>
<dbReference type="InterPro" id="IPR032816">
    <property type="entry name" value="VTT_dom"/>
</dbReference>
<evidence type="ECO:0000313" key="9">
    <source>
        <dbReference type="Proteomes" id="UP000003280"/>
    </source>
</evidence>
<feature type="transmembrane region" description="Helical" evidence="6">
    <location>
        <begin position="137"/>
        <end position="156"/>
    </location>
</feature>
<dbReference type="STRING" id="862517.HMPREF9225_1014"/>
<evidence type="ECO:0000256" key="6">
    <source>
        <dbReference type="RuleBase" id="RU366058"/>
    </source>
</evidence>
<feature type="transmembrane region" description="Helical" evidence="6">
    <location>
        <begin position="89"/>
        <end position="110"/>
    </location>
</feature>
<feature type="domain" description="VTT" evidence="7">
    <location>
        <begin position="69"/>
        <end position="190"/>
    </location>
</feature>
<dbReference type="Pfam" id="PF09335">
    <property type="entry name" value="VTT_dom"/>
    <property type="match status" value="1"/>
</dbReference>
<dbReference type="OrthoDB" id="9812980at2"/>
<dbReference type="PANTHER" id="PTHR12677">
    <property type="entry name" value="GOLGI APPARATUS MEMBRANE PROTEIN TVP38-RELATED"/>
    <property type="match status" value="1"/>
</dbReference>
<evidence type="ECO:0000256" key="2">
    <source>
        <dbReference type="ARBA" id="ARBA00022475"/>
    </source>
</evidence>
<dbReference type="HOGENOM" id="CLU_038944_8_2_9"/>
<dbReference type="Proteomes" id="UP000003280">
    <property type="component" value="Unassembled WGS sequence"/>
</dbReference>
<evidence type="ECO:0000256" key="5">
    <source>
        <dbReference type="ARBA" id="ARBA00023136"/>
    </source>
</evidence>
<comment type="subcellular location">
    <subcellularLocation>
        <location evidence="1 6">Cell membrane</location>
        <topology evidence="1 6">Multi-pass membrane protein</topology>
    </subcellularLocation>
</comment>
<dbReference type="AlphaFoldDB" id="E0NLH5"/>
<comment type="caution">
    <text evidence="8">The sequence shown here is derived from an EMBL/GenBank/DDBJ whole genome shotgun (WGS) entry which is preliminary data.</text>
</comment>
<protein>
    <recommendedName>
        <fullName evidence="6">TVP38/TMEM64 family membrane protein</fullName>
    </recommendedName>
</protein>
<reference evidence="8 9" key="1">
    <citation type="submission" date="2010-07" db="EMBL/GenBank/DDBJ databases">
        <authorList>
            <person name="Muzny D."/>
            <person name="Qin X."/>
            <person name="Deng J."/>
            <person name="Jiang H."/>
            <person name="Liu Y."/>
            <person name="Qu J."/>
            <person name="Song X.-Z."/>
            <person name="Zhang L."/>
            <person name="Thornton R."/>
            <person name="Coyle M."/>
            <person name="Francisco L."/>
            <person name="Jackson L."/>
            <person name="Javaid M."/>
            <person name="Korchina V."/>
            <person name="Kovar C."/>
            <person name="Mata R."/>
            <person name="Mathew T."/>
            <person name="Ngo R."/>
            <person name="Nguyen L."/>
            <person name="Nguyen N."/>
            <person name="Okwuonu G."/>
            <person name="Ongeri F."/>
            <person name="Pham C."/>
            <person name="Simmons D."/>
            <person name="Wilczek-Boney K."/>
            <person name="Hale W."/>
            <person name="Jakkamsetti A."/>
            <person name="Pham P."/>
            <person name="Ruth R."/>
            <person name="San Lucas F."/>
            <person name="Warren J."/>
            <person name="Zhang J."/>
            <person name="Zhao Z."/>
            <person name="Zhou C."/>
            <person name="Zhu D."/>
            <person name="Lee S."/>
            <person name="Bess C."/>
            <person name="Blankenburg K."/>
            <person name="Forbes L."/>
            <person name="Fu Q."/>
            <person name="Gubbala S."/>
            <person name="Hirani K."/>
            <person name="Jayaseelan J.C."/>
            <person name="Lara F."/>
            <person name="Munidasa M."/>
            <person name="Palculict T."/>
            <person name="Patil S."/>
            <person name="Pu L.-L."/>
            <person name="Saada N."/>
            <person name="Tang L."/>
            <person name="Weissenberger G."/>
            <person name="Zhu Y."/>
            <person name="Hemphill L."/>
            <person name="Shang Y."/>
            <person name="Youmans B."/>
            <person name="Ayvaz T."/>
            <person name="Ross M."/>
            <person name="Santibanez J."/>
            <person name="Aqrawi P."/>
            <person name="Gross S."/>
            <person name="Joshi V."/>
            <person name="Fowler G."/>
            <person name="Nazareth L."/>
            <person name="Reid J."/>
            <person name="Worley K."/>
            <person name="Petrosino J."/>
            <person name="Highlander S."/>
            <person name="Gibbs R."/>
        </authorList>
    </citation>
    <scope>NUCLEOTIDE SEQUENCE [LARGE SCALE GENOMIC DNA]</scope>
    <source>
        <strain evidence="8 9">ATCC BAA-1640</strain>
    </source>
</reference>